<dbReference type="RefSeq" id="WP_143041299.1">
    <property type="nucleotide sequence ID" value="NZ_FNFF01000001.1"/>
</dbReference>
<gene>
    <name evidence="2" type="ORF">SAMN05421806_101325</name>
</gene>
<protein>
    <recommendedName>
        <fullName evidence="4">Peptidase inhibitor family I36</fullName>
    </recommendedName>
</protein>
<feature type="signal peptide" evidence="1">
    <location>
        <begin position="1"/>
        <end position="34"/>
    </location>
</feature>
<dbReference type="AlphaFoldDB" id="A0A1G8TN28"/>
<dbReference type="OrthoDB" id="4302020at2"/>
<evidence type="ECO:0000313" key="2">
    <source>
        <dbReference type="EMBL" id="SDJ42090.1"/>
    </source>
</evidence>
<accession>A0A1G8TN28</accession>
<evidence type="ECO:0000256" key="1">
    <source>
        <dbReference type="SAM" id="SignalP"/>
    </source>
</evidence>
<keyword evidence="1" id="KW-0732">Signal</keyword>
<evidence type="ECO:0000313" key="3">
    <source>
        <dbReference type="Proteomes" id="UP000199155"/>
    </source>
</evidence>
<reference evidence="2 3" key="1">
    <citation type="submission" date="2016-10" db="EMBL/GenBank/DDBJ databases">
        <authorList>
            <person name="de Groot N.N."/>
        </authorList>
    </citation>
    <scope>NUCLEOTIDE SEQUENCE [LARGE SCALE GENOMIC DNA]</scope>
    <source>
        <strain evidence="2 3">CGMCC 4.5727</strain>
    </source>
</reference>
<keyword evidence="3" id="KW-1185">Reference proteome</keyword>
<dbReference type="PROSITE" id="PS51318">
    <property type="entry name" value="TAT"/>
    <property type="match status" value="1"/>
</dbReference>
<evidence type="ECO:0008006" key="4">
    <source>
        <dbReference type="Google" id="ProtNLM"/>
    </source>
</evidence>
<dbReference type="InterPro" id="IPR006311">
    <property type="entry name" value="TAT_signal"/>
</dbReference>
<dbReference type="Proteomes" id="UP000199155">
    <property type="component" value="Unassembled WGS sequence"/>
</dbReference>
<dbReference type="STRING" id="417292.SAMN05421806_101325"/>
<sequence>MRTQSKVAKRTAVTAAAAAALIAAGLATAPTATAGNYNGCGWPRVCFYLTDSDWNNGRPTAAYQDVTSSYQDLGSKSYGANYVRNTRNDDRVYLRVHDKYSVTYYWCLPPNSTFHFSDDVRVSGIKIQTQSACPST</sequence>
<feature type="chain" id="PRO_5011753061" description="Peptidase inhibitor family I36" evidence="1">
    <location>
        <begin position="35"/>
        <end position="136"/>
    </location>
</feature>
<name>A0A1G8TN28_9ACTN</name>
<organism evidence="2 3">
    <name type="scientific">Streptomyces indicus</name>
    <dbReference type="NCBI Taxonomy" id="417292"/>
    <lineage>
        <taxon>Bacteria</taxon>
        <taxon>Bacillati</taxon>
        <taxon>Actinomycetota</taxon>
        <taxon>Actinomycetes</taxon>
        <taxon>Kitasatosporales</taxon>
        <taxon>Streptomycetaceae</taxon>
        <taxon>Streptomyces</taxon>
    </lineage>
</organism>
<dbReference type="EMBL" id="FNFF01000001">
    <property type="protein sequence ID" value="SDJ42090.1"/>
    <property type="molecule type" value="Genomic_DNA"/>
</dbReference>
<proteinExistence type="predicted"/>